<dbReference type="OrthoDB" id="1868488at2"/>
<reference evidence="2 3" key="1">
    <citation type="submission" date="2010-08" db="EMBL/GenBank/DDBJ databases">
        <authorList>
            <consortium name="US DOE Joint Genome Institute (JGI-PGF)"/>
            <person name="Lucas S."/>
            <person name="Copeland A."/>
            <person name="Lapidus A."/>
            <person name="Cheng J.-F."/>
            <person name="Bruce D."/>
            <person name="Goodwin L."/>
            <person name="Pitluck S."/>
            <person name="Land M.L."/>
            <person name="Hauser L."/>
            <person name="Chang Y.-J."/>
            <person name="Anderson I.J."/>
            <person name="Johnson E."/>
            <person name="Mulhopadhyay B."/>
            <person name="Kyrpides N."/>
            <person name="Woyke T.J."/>
        </authorList>
    </citation>
    <scope>NUCLEOTIDE SEQUENCE [LARGE SCALE GENOMIC DNA]</scope>
    <source>
        <strain evidence="2 3">6</strain>
    </source>
</reference>
<evidence type="ECO:0000256" key="1">
    <source>
        <dbReference type="SAM" id="MobiDB-lite"/>
    </source>
</evidence>
<accession>I5AXI6</accession>
<feature type="region of interest" description="Disordered" evidence="1">
    <location>
        <begin position="117"/>
        <end position="158"/>
    </location>
</feature>
<proteinExistence type="predicted"/>
<gene>
    <name evidence="2" type="ORF">EubceDRAFT1_2810</name>
</gene>
<name>I5AXI6_EUBC6</name>
<evidence type="ECO:0000313" key="3">
    <source>
        <dbReference type="Proteomes" id="UP000005753"/>
    </source>
</evidence>
<evidence type="ECO:0000313" key="2">
    <source>
        <dbReference type="EMBL" id="EIM58509.1"/>
    </source>
</evidence>
<reference evidence="2 3" key="2">
    <citation type="submission" date="2012-02" db="EMBL/GenBank/DDBJ databases">
        <title>Improved High-Quality Draft sequence of Eubacterium cellulosolvens 6.</title>
        <authorList>
            <consortium name="US DOE Joint Genome Institute"/>
            <person name="Lucas S."/>
            <person name="Han J."/>
            <person name="Lapidus A."/>
            <person name="Cheng J.-F."/>
            <person name="Goodwin L."/>
            <person name="Pitluck S."/>
            <person name="Peters L."/>
            <person name="Mikhailova N."/>
            <person name="Gu W."/>
            <person name="Detter J.C."/>
            <person name="Han C."/>
            <person name="Tapia R."/>
            <person name="Land M."/>
            <person name="Hauser L."/>
            <person name="Kyrpides N."/>
            <person name="Ivanova N."/>
            <person name="Pagani I."/>
            <person name="Johnson E."/>
            <person name="Mukhopadhyay B."/>
            <person name="Anderson I."/>
            <person name="Woyke T."/>
        </authorList>
    </citation>
    <scope>NUCLEOTIDE SEQUENCE [LARGE SCALE GENOMIC DNA]</scope>
    <source>
        <strain evidence="2 3">6</strain>
    </source>
</reference>
<protein>
    <submittedName>
        <fullName evidence="2">Uncharacterized protein</fullName>
    </submittedName>
</protein>
<organism evidence="2 3">
    <name type="scientific">Eubacterium cellulosolvens (strain ATCC 43171 / JCM 9499 / 6)</name>
    <name type="common">Cillobacterium cellulosolvens</name>
    <dbReference type="NCBI Taxonomy" id="633697"/>
    <lineage>
        <taxon>Bacteria</taxon>
        <taxon>Bacillati</taxon>
        <taxon>Bacillota</taxon>
        <taxon>Clostridia</taxon>
        <taxon>Eubacteriales</taxon>
        <taxon>Eubacteriaceae</taxon>
        <taxon>Eubacterium</taxon>
    </lineage>
</organism>
<dbReference type="HOGENOM" id="CLU_911358_0_0_9"/>
<sequence>MSDKRAISADFFLKALKLTFLSIFLVAVCLRLPAAGEAEASRNSGARLKAASTESILSTWRGISFDGRSALHAMRLTSELADRMESIGDAAGDAAVLAMKDGKKAAEIQNLDSAAGINENSSVSEDTVNEASASSSSSETSKDSESASSPDGKEVSGSLLADGRTFENISEGSAGGFGVPDLGINVQLYSTPLEADGGTYAQAIVDAEGQAACFNLNSHTCIADHYNQGFEAINDAVPDSTHAVFMQNGVPTEYVCVANIQGHNIESDLTDDAYNPIDSICPGALVLYTCHGCWQNITITFWMPC</sequence>
<dbReference type="eggNOG" id="ENOG502ZX82">
    <property type="taxonomic scope" value="Bacteria"/>
</dbReference>
<keyword evidence="3" id="KW-1185">Reference proteome</keyword>
<feature type="compositionally biased region" description="Low complexity" evidence="1">
    <location>
        <begin position="130"/>
        <end position="139"/>
    </location>
</feature>
<dbReference type="Proteomes" id="UP000005753">
    <property type="component" value="Chromosome"/>
</dbReference>
<dbReference type="AlphaFoldDB" id="I5AXI6"/>
<dbReference type="EMBL" id="CM001487">
    <property type="protein sequence ID" value="EIM58509.1"/>
    <property type="molecule type" value="Genomic_DNA"/>
</dbReference>